<evidence type="ECO:0000313" key="1">
    <source>
        <dbReference type="Proteomes" id="UP000887565"/>
    </source>
</evidence>
<evidence type="ECO:0000313" key="2">
    <source>
        <dbReference type="WBParaSite" id="nRc.2.0.1.t12663-RA"/>
    </source>
</evidence>
<name>A0A915IFT0_ROMCU</name>
<sequence>MTKKPISQPALSNHMPLASDYALLPVEVIILTSQDNVKQVQAADPAATKIITTLQTSNAAKHPPVFFTKDGLLYCQIKDNC</sequence>
<keyword evidence="1" id="KW-1185">Reference proteome</keyword>
<dbReference type="AlphaFoldDB" id="A0A915IFT0"/>
<proteinExistence type="predicted"/>
<organism evidence="1 2">
    <name type="scientific">Romanomermis culicivorax</name>
    <name type="common">Nematode worm</name>
    <dbReference type="NCBI Taxonomy" id="13658"/>
    <lineage>
        <taxon>Eukaryota</taxon>
        <taxon>Metazoa</taxon>
        <taxon>Ecdysozoa</taxon>
        <taxon>Nematoda</taxon>
        <taxon>Enoplea</taxon>
        <taxon>Dorylaimia</taxon>
        <taxon>Mermithida</taxon>
        <taxon>Mermithoidea</taxon>
        <taxon>Mermithidae</taxon>
        <taxon>Romanomermis</taxon>
    </lineage>
</organism>
<reference evidence="2" key="1">
    <citation type="submission" date="2022-11" db="UniProtKB">
        <authorList>
            <consortium name="WormBaseParasite"/>
        </authorList>
    </citation>
    <scope>IDENTIFICATION</scope>
</reference>
<accession>A0A915IFT0</accession>
<protein>
    <submittedName>
        <fullName evidence="2">Uncharacterized protein</fullName>
    </submittedName>
</protein>
<dbReference type="WBParaSite" id="nRc.2.0.1.t12663-RA">
    <property type="protein sequence ID" value="nRc.2.0.1.t12663-RA"/>
    <property type="gene ID" value="nRc.2.0.1.g12663"/>
</dbReference>
<dbReference type="Proteomes" id="UP000887565">
    <property type="component" value="Unplaced"/>
</dbReference>